<keyword evidence="2" id="KW-1185">Reference proteome</keyword>
<evidence type="ECO:0000313" key="2">
    <source>
        <dbReference type="Proteomes" id="UP000322214"/>
    </source>
</evidence>
<organism evidence="1 2">
    <name type="scientific">Mariniblastus fucicola</name>
    <dbReference type="NCBI Taxonomy" id="980251"/>
    <lineage>
        <taxon>Bacteria</taxon>
        <taxon>Pseudomonadati</taxon>
        <taxon>Planctomycetota</taxon>
        <taxon>Planctomycetia</taxon>
        <taxon>Pirellulales</taxon>
        <taxon>Pirellulaceae</taxon>
        <taxon>Mariniblastus</taxon>
    </lineage>
</organism>
<reference evidence="1 2" key="1">
    <citation type="submission" date="2019-08" db="EMBL/GenBank/DDBJ databases">
        <title>Deep-cultivation of Planctomycetes and their phenomic and genomic characterization uncovers novel biology.</title>
        <authorList>
            <person name="Wiegand S."/>
            <person name="Jogler M."/>
            <person name="Boedeker C."/>
            <person name="Pinto D."/>
            <person name="Vollmers J."/>
            <person name="Rivas-Marin E."/>
            <person name="Kohn T."/>
            <person name="Peeters S.H."/>
            <person name="Heuer A."/>
            <person name="Rast P."/>
            <person name="Oberbeckmann S."/>
            <person name="Bunk B."/>
            <person name="Jeske O."/>
            <person name="Meyerdierks A."/>
            <person name="Storesund J.E."/>
            <person name="Kallscheuer N."/>
            <person name="Luecker S."/>
            <person name="Lage O.M."/>
            <person name="Pohl T."/>
            <person name="Merkel B.J."/>
            <person name="Hornburger P."/>
            <person name="Mueller R.-W."/>
            <person name="Bruemmer F."/>
            <person name="Labrenz M."/>
            <person name="Spormann A.M."/>
            <person name="Op den Camp H."/>
            <person name="Overmann J."/>
            <person name="Amann R."/>
            <person name="Jetten M.S.M."/>
            <person name="Mascher T."/>
            <person name="Medema M.H."/>
            <person name="Devos D.P."/>
            <person name="Kaster A.-K."/>
            <person name="Ovreas L."/>
            <person name="Rohde M."/>
            <person name="Galperin M.Y."/>
            <person name="Jogler C."/>
        </authorList>
    </citation>
    <scope>NUCLEOTIDE SEQUENCE [LARGE SCALE GENOMIC DNA]</scope>
    <source>
        <strain evidence="1 2">FC18</strain>
    </source>
</reference>
<proteinExistence type="predicted"/>
<dbReference type="Proteomes" id="UP000322214">
    <property type="component" value="Chromosome"/>
</dbReference>
<name>A0A5B9PIF0_9BACT</name>
<dbReference type="STRING" id="980251.GCA_001642875_01197"/>
<dbReference type="KEGG" id="mff:MFFC18_43720"/>
<evidence type="ECO:0000313" key="1">
    <source>
        <dbReference type="EMBL" id="QEG24452.1"/>
    </source>
</evidence>
<accession>A0A5B9PIF0</accession>
<protein>
    <submittedName>
        <fullName evidence="1">Uncharacterized protein</fullName>
    </submittedName>
</protein>
<dbReference type="EMBL" id="CP042912">
    <property type="protein sequence ID" value="QEG24452.1"/>
    <property type="molecule type" value="Genomic_DNA"/>
</dbReference>
<sequence>MSHFDECRANELSMRCSQGCCGGDVVHYRRNGMNRDSLQFAKESAGAVFVVHVVSTARFDPDTFRSRIGAFP</sequence>
<dbReference type="AlphaFoldDB" id="A0A5B9PIF0"/>
<gene>
    <name evidence="1" type="ORF">MFFC18_43720</name>
</gene>